<gene>
    <name evidence="1" type="ORF">Cenrod_2568</name>
</gene>
<evidence type="ECO:0000313" key="2">
    <source>
        <dbReference type="Proteomes" id="UP000017184"/>
    </source>
</evidence>
<dbReference type="Proteomes" id="UP000017184">
    <property type="component" value="Chromosome"/>
</dbReference>
<dbReference type="AlphaFoldDB" id="U5NAM9"/>
<sequence>MIRKVMAVSLTPQPLSRWARGGFEKPLRDLHRNKRENGMIEEAFLPHSVPQVANTVSAICAIHDPYHD</sequence>
<reference evidence="1 2" key="1">
    <citation type="journal article" date="2013" name="Genome Biol.">
        <title>Genomic analysis reveals key aspects of prokaryotic symbiosis in the phototrophic consortium "Chlorochromatium aggregatum".</title>
        <authorList>
            <person name="Liu Z."/>
            <person name="Muller J."/>
            <person name="Li T."/>
            <person name="Alvey R.M."/>
            <person name="Vogl K."/>
            <person name="Frigaard N.U."/>
            <person name="Rockwell N.C."/>
            <person name="Boyd E.S."/>
            <person name="Tomsho L.P."/>
            <person name="Schuster S.C."/>
            <person name="Henke P."/>
            <person name="Rohde M."/>
            <person name="Overmann J."/>
            <person name="Bryant D.A."/>
        </authorList>
    </citation>
    <scope>NUCLEOTIDE SEQUENCE [LARGE SCALE GENOMIC DNA]</scope>
    <source>
        <strain evidence="1">CR</strain>
    </source>
</reference>
<dbReference type="STRING" id="946483.Cenrod_2568"/>
<proteinExistence type="predicted"/>
<dbReference type="EMBL" id="CP004885">
    <property type="protein sequence ID" value="AGX88621.1"/>
    <property type="molecule type" value="Genomic_DNA"/>
</dbReference>
<dbReference type="HOGENOM" id="CLU_2786191_0_0_4"/>
<keyword evidence="2" id="KW-1185">Reference proteome</keyword>
<organism evidence="1 2">
    <name type="scientific">Candidatus Symbiobacter mobilis CR</name>
    <dbReference type="NCBI Taxonomy" id="946483"/>
    <lineage>
        <taxon>Bacteria</taxon>
        <taxon>Pseudomonadati</taxon>
        <taxon>Pseudomonadota</taxon>
        <taxon>Betaproteobacteria</taxon>
        <taxon>Burkholderiales</taxon>
        <taxon>Comamonadaceae</taxon>
    </lineage>
</organism>
<dbReference type="KEGG" id="cbx:Cenrod_2568"/>
<evidence type="ECO:0000313" key="1">
    <source>
        <dbReference type="EMBL" id="AGX88621.1"/>
    </source>
</evidence>
<name>U5NAM9_9BURK</name>
<accession>U5NAM9</accession>
<protein>
    <submittedName>
        <fullName evidence="1">Uncharacterized protein</fullName>
    </submittedName>
</protein>